<evidence type="ECO:0000256" key="1">
    <source>
        <dbReference type="SAM" id="SignalP"/>
    </source>
</evidence>
<dbReference type="PANTHER" id="PTHR36302">
    <property type="entry name" value="BLR7088 PROTEIN"/>
    <property type="match status" value="1"/>
</dbReference>
<comment type="caution">
    <text evidence="2">The sequence shown here is derived from an EMBL/GenBank/DDBJ whole genome shotgun (WGS) entry which is preliminary data.</text>
</comment>
<proteinExistence type="predicted"/>
<dbReference type="OrthoDB" id="9796962at2"/>
<organism evidence="2 3">
    <name type="scientific">Thalassotalea litorea</name>
    <dbReference type="NCBI Taxonomy" id="2020715"/>
    <lineage>
        <taxon>Bacteria</taxon>
        <taxon>Pseudomonadati</taxon>
        <taxon>Pseudomonadota</taxon>
        <taxon>Gammaproteobacteria</taxon>
        <taxon>Alteromonadales</taxon>
        <taxon>Colwelliaceae</taxon>
        <taxon>Thalassotalea</taxon>
    </lineage>
</organism>
<evidence type="ECO:0000313" key="3">
    <source>
        <dbReference type="Proteomes" id="UP000307790"/>
    </source>
</evidence>
<evidence type="ECO:0000313" key="2">
    <source>
        <dbReference type="EMBL" id="TLU64344.1"/>
    </source>
</evidence>
<keyword evidence="3" id="KW-1185">Reference proteome</keyword>
<gene>
    <name evidence="2" type="ORF">FE810_12145</name>
</gene>
<feature type="signal peptide" evidence="1">
    <location>
        <begin position="1"/>
        <end position="19"/>
    </location>
</feature>
<name>A0A5R9IFQ4_9GAMM</name>
<reference evidence="2 3" key="1">
    <citation type="submission" date="2019-05" db="EMBL/GenBank/DDBJ databases">
        <title>Genome sequences of Thalassotalea litorea 1K03283.</title>
        <authorList>
            <person name="Zhang D."/>
        </authorList>
    </citation>
    <scope>NUCLEOTIDE SEQUENCE [LARGE SCALE GENOMIC DNA]</scope>
    <source>
        <strain evidence="2 3">MCCC 1K03283</strain>
    </source>
</reference>
<dbReference type="AlphaFoldDB" id="A0A5R9IFQ4"/>
<sequence length="145" mass="16073">MKKIISLICLLFLLPSAFALDIEVTDPYMRELIPGTQVTSAYMTIKNSGAKDITFTSVTSVVSEKIEIHEHTMKDGMMQMGKLDSIIIKAGEEVTLQPHGLHLMVFNPTMPVKAGQQVDVVLHFDNEQQTTVTMPVKGLKPAHNH</sequence>
<keyword evidence="1" id="KW-0732">Signal</keyword>
<dbReference type="EMBL" id="VCBC01000011">
    <property type="protein sequence ID" value="TLU64344.1"/>
    <property type="molecule type" value="Genomic_DNA"/>
</dbReference>
<dbReference type="InterPro" id="IPR058248">
    <property type="entry name" value="Lxx211020-like"/>
</dbReference>
<dbReference type="RefSeq" id="WP_138320327.1">
    <property type="nucleotide sequence ID" value="NZ_VCBC01000011.1"/>
</dbReference>
<dbReference type="PANTHER" id="PTHR36302:SF1">
    <property type="entry name" value="COPPER CHAPERONE PCU(A)C"/>
    <property type="match status" value="1"/>
</dbReference>
<dbReference type="SUPFAM" id="SSF110087">
    <property type="entry name" value="DR1885-like metal-binding protein"/>
    <property type="match status" value="1"/>
</dbReference>
<dbReference type="InterPro" id="IPR036182">
    <property type="entry name" value="PCuAC_sf"/>
</dbReference>
<dbReference type="Proteomes" id="UP000307790">
    <property type="component" value="Unassembled WGS sequence"/>
</dbReference>
<accession>A0A5R9IFQ4</accession>
<dbReference type="Pfam" id="PF04314">
    <property type="entry name" value="PCuAC"/>
    <property type="match status" value="1"/>
</dbReference>
<protein>
    <submittedName>
        <fullName evidence="2">Copper chaperone PCu(A)C</fullName>
    </submittedName>
</protein>
<dbReference type="Gene3D" id="2.60.40.1890">
    <property type="entry name" value="PCu(A)C copper chaperone"/>
    <property type="match status" value="1"/>
</dbReference>
<feature type="chain" id="PRO_5024308399" evidence="1">
    <location>
        <begin position="20"/>
        <end position="145"/>
    </location>
</feature>
<dbReference type="InterPro" id="IPR007410">
    <property type="entry name" value="LpqE-like"/>
</dbReference>